<dbReference type="Pfam" id="PF23377">
    <property type="entry name" value="Beta-prop_IFT122_2nd"/>
    <property type="match status" value="1"/>
</dbReference>
<keyword evidence="14 20" id="KW-0175">Coiled coil</keyword>
<feature type="region of interest" description="Disordered" evidence="21">
    <location>
        <begin position="369"/>
        <end position="412"/>
    </location>
</feature>
<evidence type="ECO:0000259" key="22">
    <source>
        <dbReference type="PROSITE" id="PS50178"/>
    </source>
</evidence>
<evidence type="ECO:0000256" key="3">
    <source>
        <dbReference type="ARBA" id="ARBA00012009"/>
    </source>
</evidence>
<dbReference type="GO" id="GO:0030991">
    <property type="term" value="C:intraciliary transport particle A"/>
    <property type="evidence" value="ECO:0007669"/>
    <property type="project" value="TreeGrafter"/>
</dbReference>
<evidence type="ECO:0000256" key="8">
    <source>
        <dbReference type="ARBA" id="ARBA00022737"/>
    </source>
</evidence>
<dbReference type="InterPro" id="IPR056152">
    <property type="entry name" value="Beta-prop_IFT122_2nd"/>
</dbReference>
<dbReference type="GO" id="GO:0000285">
    <property type="term" value="F:1-phosphatidylinositol-3-phosphate 5-kinase activity"/>
    <property type="evidence" value="ECO:0007669"/>
    <property type="project" value="UniProtKB-EC"/>
</dbReference>
<dbReference type="InterPro" id="IPR039857">
    <property type="entry name" value="Ift122/121"/>
</dbReference>
<dbReference type="Pfam" id="PF25295">
    <property type="entry name" value="TPR_IFT122"/>
    <property type="match status" value="1"/>
</dbReference>
<dbReference type="GO" id="GO:0005524">
    <property type="term" value="F:ATP binding"/>
    <property type="evidence" value="ECO:0007669"/>
    <property type="project" value="UniProtKB-UniRule"/>
</dbReference>
<dbReference type="CDD" id="cd03334">
    <property type="entry name" value="Fab1_TCP"/>
    <property type="match status" value="1"/>
</dbReference>
<evidence type="ECO:0000256" key="19">
    <source>
        <dbReference type="PROSITE-ProRule" id="PRU00781"/>
    </source>
</evidence>
<dbReference type="SUPFAM" id="SSF52029">
    <property type="entry name" value="GroEL apical domain-like"/>
    <property type="match status" value="1"/>
</dbReference>
<dbReference type="GO" id="GO:1905515">
    <property type="term" value="P:non-motile cilium assembly"/>
    <property type="evidence" value="ECO:0007669"/>
    <property type="project" value="TreeGrafter"/>
</dbReference>
<name>A0AAD5TT27_9FUNG</name>
<dbReference type="GO" id="GO:0008270">
    <property type="term" value="F:zinc ion binding"/>
    <property type="evidence" value="ECO:0007669"/>
    <property type="project" value="UniProtKB-KW"/>
</dbReference>
<feature type="compositionally biased region" description="Basic and acidic residues" evidence="21">
    <location>
        <begin position="873"/>
        <end position="887"/>
    </location>
</feature>
<evidence type="ECO:0000313" key="25">
    <source>
        <dbReference type="Proteomes" id="UP001212152"/>
    </source>
</evidence>
<dbReference type="FunFam" id="3.30.810.10:FF:000001">
    <property type="entry name" value="1-phosphatidylinositol 3-phosphate 5-kinase FAB1"/>
    <property type="match status" value="1"/>
</dbReference>
<dbReference type="Pfam" id="PF23381">
    <property type="entry name" value="Beta-prop_IFT122_1st"/>
    <property type="match status" value="2"/>
</dbReference>
<dbReference type="InterPro" id="IPR027484">
    <property type="entry name" value="PInositol-4-P-5-kinase_N"/>
</dbReference>
<dbReference type="InterPro" id="IPR056153">
    <property type="entry name" value="Beta-prop_IFT122_1st"/>
</dbReference>
<dbReference type="SMART" id="SM00320">
    <property type="entry name" value="WD40"/>
    <property type="match status" value="7"/>
</dbReference>
<evidence type="ECO:0000256" key="9">
    <source>
        <dbReference type="ARBA" id="ARBA00022741"/>
    </source>
</evidence>
<feature type="domain" description="PIPK" evidence="23">
    <location>
        <begin position="1557"/>
        <end position="1877"/>
    </location>
</feature>
<dbReference type="InterPro" id="IPR056838">
    <property type="entry name" value="Zn_ribbon_IFT122"/>
</dbReference>
<evidence type="ECO:0000256" key="15">
    <source>
        <dbReference type="ARBA" id="ARBA00023069"/>
    </source>
</evidence>
<keyword evidence="7" id="KW-0479">Metal-binding</keyword>
<dbReference type="SMART" id="SM00064">
    <property type="entry name" value="FYVE"/>
    <property type="match status" value="1"/>
</dbReference>
<dbReference type="FunFam" id="3.50.7.10:FF:000007">
    <property type="entry name" value="1-phosphatidylinositol 3-phosphate 5-kinase isoform X1"/>
    <property type="match status" value="1"/>
</dbReference>
<dbReference type="Pfam" id="PF01504">
    <property type="entry name" value="PIP5K"/>
    <property type="match status" value="1"/>
</dbReference>
<evidence type="ECO:0000256" key="14">
    <source>
        <dbReference type="ARBA" id="ARBA00023054"/>
    </source>
</evidence>
<dbReference type="GO" id="GO:0035721">
    <property type="term" value="P:intraciliary retrograde transport"/>
    <property type="evidence" value="ECO:0007669"/>
    <property type="project" value="TreeGrafter"/>
</dbReference>
<dbReference type="InterPro" id="IPR027409">
    <property type="entry name" value="GroEL-like_apical_dom_sf"/>
</dbReference>
<evidence type="ECO:0000256" key="20">
    <source>
        <dbReference type="SAM" id="Coils"/>
    </source>
</evidence>
<dbReference type="SUPFAM" id="SSF57903">
    <property type="entry name" value="FYVE/PHD zinc finger"/>
    <property type="match status" value="1"/>
</dbReference>
<dbReference type="GO" id="GO:0046488">
    <property type="term" value="P:phosphatidylinositol metabolic process"/>
    <property type="evidence" value="ECO:0007669"/>
    <property type="project" value="UniProtKB-UniRule"/>
</dbReference>
<feature type="region of interest" description="Disordered" evidence="21">
    <location>
        <begin position="863"/>
        <end position="896"/>
    </location>
</feature>
<keyword evidence="12" id="KW-0862">Zinc</keyword>
<feature type="compositionally biased region" description="Basic and acidic residues" evidence="21">
    <location>
        <begin position="1365"/>
        <end position="1385"/>
    </location>
</feature>
<dbReference type="PANTHER" id="PTHR12764:SF4">
    <property type="entry name" value="INTRAFLAGELLAR TRANSPORT PROTEIN 122 HOMOLOG"/>
    <property type="match status" value="1"/>
</dbReference>
<dbReference type="InterPro" id="IPR015943">
    <property type="entry name" value="WD40/YVTN_repeat-like_dom_sf"/>
</dbReference>
<dbReference type="InterPro" id="IPR027410">
    <property type="entry name" value="TCP-1-like_intermed_sf"/>
</dbReference>
<keyword evidence="11 19" id="KW-0418">Kinase</keyword>
<feature type="compositionally biased region" description="Polar residues" evidence="21">
    <location>
        <begin position="277"/>
        <end position="292"/>
    </location>
</feature>
<dbReference type="Gene3D" id="3.30.810.10">
    <property type="entry name" value="2-Layer Sandwich"/>
    <property type="match status" value="1"/>
</dbReference>
<dbReference type="InterPro" id="IPR001680">
    <property type="entry name" value="WD40_rpt"/>
</dbReference>
<feature type="compositionally biased region" description="Basic and acidic residues" evidence="21">
    <location>
        <begin position="3204"/>
        <end position="3214"/>
    </location>
</feature>
<dbReference type="FunFam" id="3.30.40.10:FF:000283">
    <property type="entry name" value="1-phosphatidylinositol-3-phosphate 5-kinase (Fab1)"/>
    <property type="match status" value="1"/>
</dbReference>
<dbReference type="Proteomes" id="UP001212152">
    <property type="component" value="Unassembled WGS sequence"/>
</dbReference>
<reference evidence="24" key="1">
    <citation type="submission" date="2020-05" db="EMBL/GenBank/DDBJ databases">
        <title>Phylogenomic resolution of chytrid fungi.</title>
        <authorList>
            <person name="Stajich J.E."/>
            <person name="Amses K."/>
            <person name="Simmons R."/>
            <person name="Seto K."/>
            <person name="Myers J."/>
            <person name="Bonds A."/>
            <person name="Quandt C.A."/>
            <person name="Barry K."/>
            <person name="Liu P."/>
            <person name="Grigoriev I."/>
            <person name="Longcore J.E."/>
            <person name="James T.Y."/>
        </authorList>
    </citation>
    <scope>NUCLEOTIDE SEQUENCE</scope>
    <source>
        <strain evidence="24">JEL0379</strain>
    </source>
</reference>
<evidence type="ECO:0000256" key="16">
    <source>
        <dbReference type="ARBA" id="ARBA00023273"/>
    </source>
</evidence>
<feature type="coiled-coil region" evidence="20">
    <location>
        <begin position="2098"/>
        <end position="2146"/>
    </location>
</feature>
<feature type="region of interest" description="Disordered" evidence="21">
    <location>
        <begin position="1365"/>
        <end position="1398"/>
    </location>
</feature>
<evidence type="ECO:0000256" key="1">
    <source>
        <dbReference type="ARBA" id="ARBA00000768"/>
    </source>
</evidence>
<dbReference type="PANTHER" id="PTHR12764">
    <property type="entry name" value="WD REPEAT DOMAIN-RELATED"/>
    <property type="match status" value="1"/>
</dbReference>
<keyword evidence="16" id="KW-0966">Cell projection</keyword>
<dbReference type="InterPro" id="IPR027483">
    <property type="entry name" value="PInositol-4-P-4/5-kinase_C_sf"/>
</dbReference>
<dbReference type="Gene3D" id="3.30.800.10">
    <property type="entry name" value="Phosphatidylinositol Phosphate Kinase II Beta"/>
    <property type="match status" value="1"/>
</dbReference>
<keyword evidence="9 19" id="KW-0547">Nucleotide-binding</keyword>
<gene>
    <name evidence="24" type="ORF">HDU87_003955</name>
</gene>
<dbReference type="Gene3D" id="1.25.40.470">
    <property type="match status" value="1"/>
</dbReference>
<dbReference type="Pfam" id="PF00118">
    <property type="entry name" value="Cpn60_TCP1"/>
    <property type="match status" value="1"/>
</dbReference>
<dbReference type="PROSITE" id="PS51455">
    <property type="entry name" value="PIPK"/>
    <property type="match status" value="1"/>
</dbReference>
<feature type="region of interest" description="Disordered" evidence="21">
    <location>
        <begin position="44"/>
        <end position="154"/>
    </location>
</feature>
<keyword evidence="10 18" id="KW-0863">Zinc-finger</keyword>
<protein>
    <recommendedName>
        <fullName evidence="4">Intraflagellar transport protein 122 homolog</fullName>
        <ecNumber evidence="3">2.7.1.150</ecNumber>
    </recommendedName>
    <alternativeName>
        <fullName evidence="17">Type III PIP kinase</fullName>
    </alternativeName>
</protein>
<feature type="compositionally biased region" description="Low complexity" evidence="21">
    <location>
        <begin position="75"/>
        <end position="86"/>
    </location>
</feature>
<dbReference type="InterPro" id="IPR011011">
    <property type="entry name" value="Znf_FYVE_PHD"/>
</dbReference>
<dbReference type="SUPFAM" id="SSF56104">
    <property type="entry name" value="SAICAR synthase-like"/>
    <property type="match status" value="1"/>
</dbReference>
<dbReference type="InterPro" id="IPR044769">
    <property type="entry name" value="PIKfyve_PIPKc"/>
</dbReference>
<dbReference type="FunFam" id="3.30.800.10:FF:000005">
    <property type="entry name" value="1-phosphatidylinositol-3-phosphate 5-kinase (Fab1)"/>
    <property type="match status" value="1"/>
</dbReference>
<evidence type="ECO:0000256" key="17">
    <source>
        <dbReference type="ARBA" id="ARBA00075294"/>
    </source>
</evidence>
<evidence type="ECO:0000256" key="18">
    <source>
        <dbReference type="PROSITE-ProRule" id="PRU00091"/>
    </source>
</evidence>
<feature type="compositionally biased region" description="Polar residues" evidence="21">
    <location>
        <begin position="384"/>
        <end position="412"/>
    </location>
</feature>
<dbReference type="Gene3D" id="2.130.10.10">
    <property type="entry name" value="YVTN repeat-like/Quinoprotein amine dehydrogenase"/>
    <property type="match status" value="2"/>
</dbReference>
<dbReference type="CDD" id="cd15725">
    <property type="entry name" value="FYVE_PIKfyve_Fab1"/>
    <property type="match status" value="1"/>
</dbReference>
<evidence type="ECO:0000256" key="7">
    <source>
        <dbReference type="ARBA" id="ARBA00022723"/>
    </source>
</evidence>
<keyword evidence="15" id="KW-0969">Cilium</keyword>
<dbReference type="SUPFAM" id="SSF50978">
    <property type="entry name" value="WD40 repeat-like"/>
    <property type="match status" value="2"/>
</dbReference>
<dbReference type="SMART" id="SM00330">
    <property type="entry name" value="PIPKc"/>
    <property type="match status" value="1"/>
</dbReference>
<sequence>MTPRQKHSLSSFQTGSQLSLESFNLEPSGSERLKAGGFLSGLWRAVGGATSGGNNSSSSTTAPAVLRARRELQDSPNASSRSSISSTAEDWPPGDGSRRQAATSGSPLPPDMDLQISDVIDSDMSVSETASQKSAADGTETPRRTTEDTIEKNKSSLKLIRRRRNIGSSGITKEFWMRDDKVKECYECKQSFTTFRRKHHCRICGQIFCHRCASSIVPGERFGYPGEMRVCNFCMKIMDDYKDDEPPSTEYPAASSIPISFGGSLKRHPASPVTPVPKTSATPAHGSLTSTGHLPWPLSPSPEGSLEGFKKMLGSSLFHSRRVTASEETLADAVKASEPFRGSADHKQRTSGESIADLVDPEIAAYLTDDENEDGPADHWATSPFLNFPSNADTPDSTTDQISSRLPATTPGVNITLATPADSDAWDYGGGKEQRKRRVHRRISRNDELRLEFSKDKVKRRTLSSGHPRPTKFSARAISRQISKSTLASPPGGSVTSLDETTALSASQSSQHVRTESSPLSVELNAASLEHMRRLLRQVLSESEMSASSGWEDVLMNIMLKACDSIQPDVRGGDFIDIRHYVKIKKIPGGLPSDSEYECGVVCTKNVAHKKMLRTINQPKIMLLTFALEYQRVENQFLSLEPLLSQEREHLKILVSRVVALQPDIVLVEKTVSRLALEYFLESNVAVAYNVKPSVIEAIARCTRADIIASVDKLALEPKLGTCEIFSIKTYMNDLIPGYRRTYLFFSGCPKELGCTIVLRGGTRTQLAKIKQIADLMAFVVYNLKLETFLFRDQFAMEPSTEEGQNGQLLLEGGAESGAGQRKAAEITPFTRAIRPYEETILSASPHVKFPLPYLLMRLKEEEQQMANPSKKSMSEKAKQEPKKESDSAASEGDEREYIRSILDQSGGWLASIETRAGINNLLENASSLSPFGHQSIMVLYSNVCAATSIPCQPPEQHTIEYYRGTDMTLGQYLEELCSNAELLCPAKLCDRKMLMHFRSYAHGQGRVNVVIEEFAAPVQGMEDVILMWSFCKSCNQVTPVVPMSEETWKYSFGKYLELSYYHTRLSCRAAMCPHDIFRDHIRYFALKNLAVRFEYEMIELLEVVVPPKRLRFVAEIRAKLKQHDYEVLNSQITDYYDSLAERMKMFTFDIVPASKVQTAKEAMSEMSKRAASEKKYILQLLQQTLVSSAATDILAFNGPLRVLQEKVVQWEVDFTTFVRRFLQPDPKEIRRSTAAQLKRMFADKEIAGQRSGIPALPADSAPLEIEMGVNPTTIDASLPALGRSPTSATSQLFAKADSSRSETRPVASSQARVNRRMSMKLMKENKSKRRPIDMTPSLRPISSTPDSERSQDIIDKALLAQHTREDDKNFALESPRSPETHNGDTIDGPSFYQYPSDDDQEYLQVDHYQALLDDSVYLPPAQVRPGFSDEAFTDESSSAVVARKHSLSSLSITPVVKDDEDDMPVEWNIISGVAGETPEREYPQAFNRDLREIQAMVGERTSIMKTLTSLWTGNAANFAPLQCPLAPTEHIFPDSNVVVREDEPSSIIAFTLDSKHYKEKLQGMRHGVEASENVAVEGPNARVVVEVDDHYGDMEETLLRGTGTHIRYQFWDGPTRMNCKIFFAEQFEALRRNCSIDDKFVQSLARCMRWDVLGGKSGSTFLKSQDDRLIIKQLSRLEVDALYKFAPAYFEYMSQAIFHELPTVLAKIFGFYRISYKNPTTGRSMRFDCLVMENLFYERQISRIFDLKGSMRNRHVQSTGRQNEVLLDENLVEFIYESPLFIREHSKKLLRASVWNDTLFLSKLNVMDYSLLVGIDAERSELVVGIVDFIRTFTWDKKLESWVKESAFLGGGGKEPTIVSPRHQKSQFAFFEEPATAVIMREIHDGFFRLPSTPAYEFDSKFGSDPLRRDDNNVLALERLETLQGSFGELAEKFHTFRPLLLEIKREYDLVIAALLNITAEKTYLRSKVQSLICEVGSEQQLDQLRSTLVQLTYRNTMVEAENDELKQTQEEDEVAFLLSLARVCAPATPKGPEDKQRSMIRLKERWDRVERWINDRAHEEPLLKSLSERLTGNPERYQSIVDRDALTEMVFPDSHQEAKQTEQHALKEQLDSEQKQLRDIQAQRKAVNEELAELNQKIENLEIQDTDGLAQPIYDIAFLDENNQLVATAGAEILVYEAIEGELIRSLKAHKDTVLCLTTLRNGFASGGADKQVIIWNTKLDGILKYSHNDTIQALAQSPVSGTLVSCTASDFGLWSSEAKTVVKHKVGARICSISWTPDGQSFALGLFNGHISIRNKTGEEKVRIERGDSPVWSVAWNPAPNKEFDILAVADWNQRLSFFQVSGRQVGKDRILGYDPCTVSFFGSGEYVAIGGTDRKVTLWTSEGVRLGQVCEQNAWVWCCKVKPKRNYVAVGSHDGTIAVYQVLFNTVHGLYHDRYAFRENMTDVVIQHLSSNQRARIKCRDYVKKIAVHKDRLAVQLPEKVIIYELFHDDASDMHYRIKEKIIKKLECNLLVVTAQHITLCLEKKLQCFNFQGEKEREWNLEALIRYIKVIGGPAGREGLLVGLKNGQILQIFINNPFPIPVIKQHGAVRCLDLSLHRKTLAVVDEHNTCFAYDIKTKQLLYQEPNANSVACNSELEDILCYSGNGMLNIKASNFPPHQQKMQGFVVGFKGSHIFCLHVYAMTIVDVPQSASLERYLDKKDYDTAYRVACLGVTESNWRRLAMEALEGSRLDIALEAFVRTRDLHFVDLVRTSLRLQEEGKLNTQLLLADVHAYSGRFPAAALLYKKTGNQQKAIDMYTELGMWDQATQIAQDTHVNTETILQRKAQMQQDRNDLLAAADTYVQVGDFMKAIDILGPNGWLDKLIAVARKLEQTDTKALSRCVYFFRKNNHHAYAAETLIKMGDIAHLLNLHIELQHWEDAFKLTETHPELAEQLYMPYATWLATNGQYIEAQENYRKAGRIDEALKVLEQLTASAVMEHRYNDAAYYYWTMSSEQLKILPPDVPLDGLSHPQQRALLRFRQTYDLAEVYNAYHYISRYIDEPFTSHLPETLFNMARFTLHYLNHHESPPGISKVYTLYALAKLSQALEAFKLARYTYDKLHTMNIPPIWQEVIDVGTLVVRSKPLLDKETLQPICYQCSTINPLLNPKGNHCTNCLEPFVPSFYSFVSLPLVQFAIEPGIQPQEAMRLIQMEPLDARREATRSQDDVKASRPGGLVGAGRPTTSSGIRDDPFARQLAALERGGGAAYTPIKVGRKALMAMDKHAVLIRDWDRLCIQPEYYRTMLADVPLVRCSTCQHFFLEDEWAYQILSHGHCSFCRAKAEL</sequence>
<dbReference type="GO" id="GO:0061512">
    <property type="term" value="P:protein localization to cilium"/>
    <property type="evidence" value="ECO:0007669"/>
    <property type="project" value="TreeGrafter"/>
</dbReference>
<evidence type="ECO:0000313" key="24">
    <source>
        <dbReference type="EMBL" id="KAJ3184554.1"/>
    </source>
</evidence>
<dbReference type="Gene3D" id="3.30.40.10">
    <property type="entry name" value="Zinc/RING finger domain, C3HC4 (zinc finger)"/>
    <property type="match status" value="1"/>
</dbReference>
<evidence type="ECO:0000256" key="12">
    <source>
        <dbReference type="ARBA" id="ARBA00022833"/>
    </source>
</evidence>
<dbReference type="SUPFAM" id="SSF54849">
    <property type="entry name" value="GroEL-intermediate domain like"/>
    <property type="match status" value="1"/>
</dbReference>
<dbReference type="EC" id="2.7.1.150" evidence="3"/>
<evidence type="ECO:0000256" key="6">
    <source>
        <dbReference type="ARBA" id="ARBA00022679"/>
    </source>
</evidence>
<evidence type="ECO:0000256" key="21">
    <source>
        <dbReference type="SAM" id="MobiDB-lite"/>
    </source>
</evidence>
<dbReference type="CDD" id="cd17300">
    <property type="entry name" value="PIPKc_PIKfyve"/>
    <property type="match status" value="1"/>
</dbReference>
<dbReference type="InterPro" id="IPR002498">
    <property type="entry name" value="PInositol-4-P-4/5-kinase_core"/>
</dbReference>
<evidence type="ECO:0000256" key="13">
    <source>
        <dbReference type="ARBA" id="ARBA00022840"/>
    </source>
</evidence>
<evidence type="ECO:0000259" key="23">
    <source>
        <dbReference type="PROSITE" id="PS51455"/>
    </source>
</evidence>
<accession>A0AAD5TT27</accession>
<proteinExistence type="predicted"/>
<feature type="region of interest" description="Disordered" evidence="21">
    <location>
        <begin position="1277"/>
        <end position="1352"/>
    </location>
</feature>
<dbReference type="Pfam" id="PF15739">
    <property type="entry name" value="TSNAXIP1_N"/>
    <property type="match status" value="1"/>
</dbReference>
<dbReference type="InterPro" id="IPR002423">
    <property type="entry name" value="Cpn60/GroEL/TCP-1"/>
</dbReference>
<dbReference type="Pfam" id="PF25144">
    <property type="entry name" value="Zn_ribbon_IFT122"/>
    <property type="match status" value="1"/>
</dbReference>
<feature type="compositionally biased region" description="Low complexity" evidence="21">
    <location>
        <begin position="52"/>
        <end position="62"/>
    </location>
</feature>
<dbReference type="InterPro" id="IPR032755">
    <property type="entry name" value="TSNAXIP1_N"/>
</dbReference>
<evidence type="ECO:0000256" key="11">
    <source>
        <dbReference type="ARBA" id="ARBA00022777"/>
    </source>
</evidence>
<dbReference type="Gene3D" id="3.50.7.10">
    <property type="entry name" value="GroEL"/>
    <property type="match status" value="1"/>
</dbReference>
<dbReference type="InterPro" id="IPR013083">
    <property type="entry name" value="Znf_RING/FYVE/PHD"/>
</dbReference>
<feature type="domain" description="FYVE-type" evidence="22">
    <location>
        <begin position="179"/>
        <end position="239"/>
    </location>
</feature>
<comment type="subcellular location">
    <subcellularLocation>
        <location evidence="2">Cell projection</location>
        <location evidence="2">Cilium</location>
    </subcellularLocation>
</comment>
<dbReference type="InterPro" id="IPR000306">
    <property type="entry name" value="Znf_FYVE"/>
</dbReference>
<keyword evidence="8" id="KW-0677">Repeat</keyword>
<dbReference type="PROSITE" id="PS50178">
    <property type="entry name" value="ZF_FYVE"/>
    <property type="match status" value="1"/>
</dbReference>
<evidence type="ECO:0000256" key="4">
    <source>
        <dbReference type="ARBA" id="ARBA00019442"/>
    </source>
</evidence>
<dbReference type="Pfam" id="PF01363">
    <property type="entry name" value="FYVE"/>
    <property type="match status" value="1"/>
</dbReference>
<dbReference type="InterPro" id="IPR017455">
    <property type="entry name" value="Znf_FYVE-rel"/>
</dbReference>
<dbReference type="InterPro" id="IPR057411">
    <property type="entry name" value="TPR_IFT122"/>
</dbReference>
<comment type="caution">
    <text evidence="24">The sequence shown here is derived from an EMBL/GenBank/DDBJ whole genome shotgun (WGS) entry which is preliminary data.</text>
</comment>
<keyword evidence="25" id="KW-1185">Reference proteome</keyword>
<keyword evidence="5" id="KW-0853">WD repeat</keyword>
<feature type="region of interest" description="Disordered" evidence="21">
    <location>
        <begin position="266"/>
        <end position="296"/>
    </location>
</feature>
<evidence type="ECO:0000256" key="2">
    <source>
        <dbReference type="ARBA" id="ARBA00004138"/>
    </source>
</evidence>
<feature type="compositionally biased region" description="Low complexity" evidence="21">
    <location>
        <begin position="116"/>
        <end position="127"/>
    </location>
</feature>
<feature type="region of interest" description="Disordered" evidence="21">
    <location>
        <begin position="3204"/>
        <end position="3233"/>
    </location>
</feature>
<dbReference type="FunFam" id="1.25.40.470:FF:000005">
    <property type="entry name" value="Intraflagellar transport protein 122 homolog"/>
    <property type="match status" value="1"/>
</dbReference>
<dbReference type="InterPro" id="IPR036322">
    <property type="entry name" value="WD40_repeat_dom_sf"/>
</dbReference>
<evidence type="ECO:0000256" key="10">
    <source>
        <dbReference type="ARBA" id="ARBA00022771"/>
    </source>
</evidence>
<feature type="compositionally biased region" description="Basic and acidic residues" evidence="21">
    <location>
        <begin position="140"/>
        <end position="154"/>
    </location>
</feature>
<comment type="catalytic activity">
    <reaction evidence="1">
        <text>a 1,2-diacyl-sn-glycero-3-phospho-(1D-myo-inositol-3-phosphate) + ATP = a 1,2-diacyl-sn-glycero-3-phospho-(1D-myo-inositol-3,5-bisphosphate) + ADP + H(+)</text>
        <dbReference type="Rhea" id="RHEA:13609"/>
        <dbReference type="ChEBI" id="CHEBI:15378"/>
        <dbReference type="ChEBI" id="CHEBI:30616"/>
        <dbReference type="ChEBI" id="CHEBI:57923"/>
        <dbReference type="ChEBI" id="CHEBI:58088"/>
        <dbReference type="ChEBI" id="CHEBI:456216"/>
        <dbReference type="EC" id="2.7.1.150"/>
    </reaction>
</comment>
<keyword evidence="6 19" id="KW-0808">Transferase</keyword>
<organism evidence="24 25">
    <name type="scientific">Geranomyces variabilis</name>
    <dbReference type="NCBI Taxonomy" id="109894"/>
    <lineage>
        <taxon>Eukaryota</taxon>
        <taxon>Fungi</taxon>
        <taxon>Fungi incertae sedis</taxon>
        <taxon>Chytridiomycota</taxon>
        <taxon>Chytridiomycota incertae sedis</taxon>
        <taxon>Chytridiomycetes</taxon>
        <taxon>Spizellomycetales</taxon>
        <taxon>Powellomycetaceae</taxon>
        <taxon>Geranomyces</taxon>
    </lineage>
</organism>
<evidence type="ECO:0000256" key="5">
    <source>
        <dbReference type="ARBA" id="ARBA00022574"/>
    </source>
</evidence>
<keyword evidence="13 19" id="KW-0067">ATP-binding</keyword>
<dbReference type="GO" id="GO:0097730">
    <property type="term" value="C:non-motile cilium"/>
    <property type="evidence" value="ECO:0007669"/>
    <property type="project" value="TreeGrafter"/>
</dbReference>
<dbReference type="EMBL" id="JADGJQ010000003">
    <property type="protein sequence ID" value="KAJ3184554.1"/>
    <property type="molecule type" value="Genomic_DNA"/>
</dbReference>